<dbReference type="PANTHER" id="PTHR24123">
    <property type="entry name" value="ANKYRIN REPEAT-CONTAINING"/>
    <property type="match status" value="1"/>
</dbReference>
<dbReference type="Gene3D" id="1.25.40.20">
    <property type="entry name" value="Ankyrin repeat-containing domain"/>
    <property type="match status" value="3"/>
</dbReference>
<dbReference type="EMBL" id="JAWRVE010000168">
    <property type="protein sequence ID" value="KAL1851753.1"/>
    <property type="molecule type" value="Genomic_DNA"/>
</dbReference>
<feature type="repeat" description="ANK" evidence="3">
    <location>
        <begin position="246"/>
        <end position="278"/>
    </location>
</feature>
<feature type="repeat" description="ANK" evidence="3">
    <location>
        <begin position="378"/>
        <end position="410"/>
    </location>
</feature>
<feature type="repeat" description="ANK" evidence="3">
    <location>
        <begin position="312"/>
        <end position="344"/>
    </location>
</feature>
<organism evidence="5 6">
    <name type="scientific">Diaporthe australafricana</name>
    <dbReference type="NCBI Taxonomy" id="127596"/>
    <lineage>
        <taxon>Eukaryota</taxon>
        <taxon>Fungi</taxon>
        <taxon>Dikarya</taxon>
        <taxon>Ascomycota</taxon>
        <taxon>Pezizomycotina</taxon>
        <taxon>Sordariomycetes</taxon>
        <taxon>Sordariomycetidae</taxon>
        <taxon>Diaporthales</taxon>
        <taxon>Diaporthaceae</taxon>
        <taxon>Diaporthe</taxon>
    </lineage>
</organism>
<feature type="repeat" description="ANK" evidence="3">
    <location>
        <begin position="279"/>
        <end position="311"/>
    </location>
</feature>
<evidence type="ECO:0000313" key="5">
    <source>
        <dbReference type="EMBL" id="KAL1851753.1"/>
    </source>
</evidence>
<evidence type="ECO:0000256" key="4">
    <source>
        <dbReference type="SAM" id="MobiDB-lite"/>
    </source>
</evidence>
<dbReference type="SUPFAM" id="SSF48403">
    <property type="entry name" value="Ankyrin repeat"/>
    <property type="match status" value="1"/>
</dbReference>
<evidence type="ECO:0000256" key="3">
    <source>
        <dbReference type="PROSITE-ProRule" id="PRU00023"/>
    </source>
</evidence>
<name>A0ABR3W366_9PEZI</name>
<feature type="repeat" description="ANK" evidence="3">
    <location>
        <begin position="94"/>
        <end position="126"/>
    </location>
</feature>
<feature type="region of interest" description="Disordered" evidence="4">
    <location>
        <begin position="677"/>
        <end position="701"/>
    </location>
</feature>
<sequence>MSEEEPTNSGARIGNVTGDIPNNMHVNTVIHRINDTEHDTLRKTSTEELSRQRHNAKAQRQLQTAILTMDDFRVEEALRNGASPNEPVGSPLHDTWPILHYAIDKGATSVVRLLLEYQADPNAVTGDTRRTALHVAVHRRHLDMVKLLLQYDVTLNATDSIHQTAFDLALDVGHTAGSESRLINSGSSKCHRIASLLVAQDGLRLNSHPSGNPSMTALHAASELGWVDVLRELLGRDASITAQDEKGKVPLHFACKEGNVEGVMQLLDAGALPDVADLTGETPLHVAVRENNMAVMSELITRGARVNATDTKGRTPIFDAARNGNTEVVEALIGAGASTEAHDAAGRTPLHFAGAYNHAEVARQLVALGADVNAVAYDGSRPLHDAILYGSFNAIDQLREDGARFTFNSSRNDLNEPAWNRLLRLPLLGNKPPGMESFAVSAPAISSVEEADTAKVLYGSGGAMQENAKDFDMTGANEANLSNYVPKARRRKLLSILAFIENEFTEDQKKQTRGIKRMRTIPVIDIDLRKPYHERVIKRHARESFAEEESQRRNDKRAETHHHNEDDWFEPHDQFLKKVQNYKLADNDTLTLEESKHRESVKKLFSSYGCHGRIDWPISLDEYFHESIDAVDVNQRNGDQVISRFIARQRVQEEETREHQLGHPTIEAARGQTFAPLSERTQTPSRLETGLGGAGRPDVKDTEGCDKFRQRIITVPRLWAWKLDDNKLITSFPPRLDQASVHNDLVHAAWYRLTERTLNGTQEPGRESELDADDILNEIIQTYTDVFTAEIAFVSCQVSHFYSNYEASLGKGVKNFSQSIKLATEYLMTIEDIVNEMAMIRGVLHDQGRVLELLQSPQRERSPSSVHSHNSALRIFEGTRSDEGSDITERLKHLENDAKLLRKSISTLLDLCQRQVAIEMAMSSEKQSDILFRQNATGMGDQLAGA</sequence>
<comment type="caution">
    <text evidence="5">The sequence shown here is derived from an EMBL/GenBank/DDBJ whole genome shotgun (WGS) entry which is preliminary data.</text>
</comment>
<dbReference type="Pfam" id="PF00023">
    <property type="entry name" value="Ank"/>
    <property type="match status" value="2"/>
</dbReference>
<accession>A0ABR3W366</accession>
<evidence type="ECO:0000256" key="2">
    <source>
        <dbReference type="ARBA" id="ARBA00023043"/>
    </source>
</evidence>
<feature type="repeat" description="ANK" evidence="3">
    <location>
        <begin position="213"/>
        <end position="245"/>
    </location>
</feature>
<dbReference type="InterPro" id="IPR002110">
    <property type="entry name" value="Ankyrin_rpt"/>
</dbReference>
<keyword evidence="1" id="KW-0677">Repeat</keyword>
<dbReference type="Proteomes" id="UP001583177">
    <property type="component" value="Unassembled WGS sequence"/>
</dbReference>
<gene>
    <name evidence="5" type="ORF">Daus18300_012438</name>
</gene>
<dbReference type="PRINTS" id="PR01415">
    <property type="entry name" value="ANKYRIN"/>
</dbReference>
<reference evidence="5 6" key="1">
    <citation type="journal article" date="2024" name="IMA Fungus">
        <title>IMA Genome - F19 : A genome assembly and annotation guide to empower mycologists, including annotated draft genome sequences of Ceratocystis pirilliformis, Diaporthe australafricana, Fusarium ophioides, Paecilomyces lecythidis, and Sporothrix stenoceras.</title>
        <authorList>
            <person name="Aylward J."/>
            <person name="Wilson A.M."/>
            <person name="Visagie C.M."/>
            <person name="Spraker J."/>
            <person name="Barnes I."/>
            <person name="Buitendag C."/>
            <person name="Ceriani C."/>
            <person name="Del Mar Angel L."/>
            <person name="du Plessis D."/>
            <person name="Fuchs T."/>
            <person name="Gasser K."/>
            <person name="Kramer D."/>
            <person name="Li W."/>
            <person name="Munsamy K."/>
            <person name="Piso A."/>
            <person name="Price J.L."/>
            <person name="Sonnekus B."/>
            <person name="Thomas C."/>
            <person name="van der Nest A."/>
            <person name="van Dijk A."/>
            <person name="van Heerden A."/>
            <person name="van Vuuren N."/>
            <person name="Yilmaz N."/>
            <person name="Duong T.A."/>
            <person name="van der Merwe N.A."/>
            <person name="Wingfield M.J."/>
            <person name="Wingfield B.D."/>
        </authorList>
    </citation>
    <scope>NUCLEOTIDE SEQUENCE [LARGE SCALE GENOMIC DNA]</scope>
    <source>
        <strain evidence="5 6">CMW 18300</strain>
    </source>
</reference>
<dbReference type="PANTHER" id="PTHR24123:SF33">
    <property type="entry name" value="PROTEIN HOS4"/>
    <property type="match status" value="1"/>
</dbReference>
<protein>
    <recommendedName>
        <fullName evidence="7">Ankyrin repeat protein</fullName>
    </recommendedName>
</protein>
<feature type="compositionally biased region" description="Basic and acidic residues" evidence="4">
    <location>
        <begin position="542"/>
        <end position="567"/>
    </location>
</feature>
<dbReference type="SMART" id="SM00248">
    <property type="entry name" value="ANK"/>
    <property type="match status" value="8"/>
</dbReference>
<evidence type="ECO:0000313" key="6">
    <source>
        <dbReference type="Proteomes" id="UP001583177"/>
    </source>
</evidence>
<feature type="repeat" description="ANK" evidence="3">
    <location>
        <begin position="128"/>
        <end position="160"/>
    </location>
</feature>
<evidence type="ECO:0000256" key="1">
    <source>
        <dbReference type="ARBA" id="ARBA00022737"/>
    </source>
</evidence>
<keyword evidence="6" id="KW-1185">Reference proteome</keyword>
<feature type="repeat" description="ANK" evidence="3">
    <location>
        <begin position="345"/>
        <end position="377"/>
    </location>
</feature>
<dbReference type="InterPro" id="IPR036770">
    <property type="entry name" value="Ankyrin_rpt-contain_sf"/>
</dbReference>
<dbReference type="PROSITE" id="PS50297">
    <property type="entry name" value="ANK_REP_REGION"/>
    <property type="match status" value="5"/>
</dbReference>
<dbReference type="Pfam" id="PF12796">
    <property type="entry name" value="Ank_2"/>
    <property type="match status" value="2"/>
</dbReference>
<feature type="region of interest" description="Disordered" evidence="4">
    <location>
        <begin position="1"/>
        <end position="20"/>
    </location>
</feature>
<proteinExistence type="predicted"/>
<dbReference type="PROSITE" id="PS50088">
    <property type="entry name" value="ANK_REPEAT"/>
    <property type="match status" value="8"/>
</dbReference>
<evidence type="ECO:0008006" key="7">
    <source>
        <dbReference type="Google" id="ProtNLM"/>
    </source>
</evidence>
<dbReference type="InterPro" id="IPR051165">
    <property type="entry name" value="Multifunctional_ANK_Repeat"/>
</dbReference>
<keyword evidence="2 3" id="KW-0040">ANK repeat</keyword>
<feature type="region of interest" description="Disordered" evidence="4">
    <location>
        <begin position="539"/>
        <end position="567"/>
    </location>
</feature>